<keyword evidence="1" id="KW-0479">Metal-binding</keyword>
<dbReference type="SUPFAM" id="SSF57850">
    <property type="entry name" value="RING/U-box"/>
    <property type="match status" value="1"/>
</dbReference>
<dbReference type="GO" id="GO:0008270">
    <property type="term" value="F:zinc ion binding"/>
    <property type="evidence" value="ECO:0007669"/>
    <property type="project" value="UniProtKB-KW"/>
</dbReference>
<dbReference type="Pfam" id="PF13639">
    <property type="entry name" value="zf-RING_2"/>
    <property type="match status" value="1"/>
</dbReference>
<dbReference type="PROSITE" id="PS50089">
    <property type="entry name" value="ZF_RING_2"/>
    <property type="match status" value="1"/>
</dbReference>
<evidence type="ECO:0000259" key="2">
    <source>
        <dbReference type="PROSITE" id="PS50089"/>
    </source>
</evidence>
<dbReference type="AlphaFoldDB" id="A0A6A6SRZ3"/>
<dbReference type="Gene3D" id="3.30.40.10">
    <property type="entry name" value="Zinc/RING finger domain, C3HC4 (zinc finger)"/>
    <property type="match status" value="1"/>
</dbReference>
<accession>A0A6A6SRZ3</accession>
<keyword evidence="1" id="KW-0863">Zinc-finger</keyword>
<keyword evidence="1" id="KW-0862">Zinc</keyword>
<reference evidence="3" key="1">
    <citation type="journal article" date="2020" name="Stud. Mycol.">
        <title>101 Dothideomycetes genomes: a test case for predicting lifestyles and emergence of pathogens.</title>
        <authorList>
            <person name="Haridas S."/>
            <person name="Albert R."/>
            <person name="Binder M."/>
            <person name="Bloem J."/>
            <person name="Labutti K."/>
            <person name="Salamov A."/>
            <person name="Andreopoulos B."/>
            <person name="Baker S."/>
            <person name="Barry K."/>
            <person name="Bills G."/>
            <person name="Bluhm B."/>
            <person name="Cannon C."/>
            <person name="Castanera R."/>
            <person name="Culley D."/>
            <person name="Daum C."/>
            <person name="Ezra D."/>
            <person name="Gonzalez J."/>
            <person name="Henrissat B."/>
            <person name="Kuo A."/>
            <person name="Liang C."/>
            <person name="Lipzen A."/>
            <person name="Lutzoni F."/>
            <person name="Magnuson J."/>
            <person name="Mondo S."/>
            <person name="Nolan M."/>
            <person name="Ohm R."/>
            <person name="Pangilinan J."/>
            <person name="Park H.-J."/>
            <person name="Ramirez L."/>
            <person name="Alfaro M."/>
            <person name="Sun H."/>
            <person name="Tritt A."/>
            <person name="Yoshinaga Y."/>
            <person name="Zwiers L.-H."/>
            <person name="Turgeon B."/>
            <person name="Goodwin S."/>
            <person name="Spatafora J."/>
            <person name="Crous P."/>
            <person name="Grigoriev I."/>
        </authorList>
    </citation>
    <scope>NUCLEOTIDE SEQUENCE</scope>
    <source>
        <strain evidence="3">CBS 122681</strain>
    </source>
</reference>
<gene>
    <name evidence="3" type="ORF">K491DRAFT_721951</name>
</gene>
<dbReference type="EMBL" id="MU004505">
    <property type="protein sequence ID" value="KAF2649148.1"/>
    <property type="molecule type" value="Genomic_DNA"/>
</dbReference>
<feature type="domain" description="RING-type" evidence="2">
    <location>
        <begin position="84"/>
        <end position="128"/>
    </location>
</feature>
<dbReference type="InterPro" id="IPR013083">
    <property type="entry name" value="Znf_RING/FYVE/PHD"/>
</dbReference>
<protein>
    <recommendedName>
        <fullName evidence="2">RING-type domain-containing protein</fullName>
    </recommendedName>
</protein>
<evidence type="ECO:0000313" key="4">
    <source>
        <dbReference type="Proteomes" id="UP000799324"/>
    </source>
</evidence>
<evidence type="ECO:0000313" key="3">
    <source>
        <dbReference type="EMBL" id="KAF2649148.1"/>
    </source>
</evidence>
<proteinExistence type="predicted"/>
<evidence type="ECO:0000256" key="1">
    <source>
        <dbReference type="PROSITE-ProRule" id="PRU00175"/>
    </source>
</evidence>
<dbReference type="OrthoDB" id="3687216at2759"/>
<name>A0A6A6SRZ3_9PLEO</name>
<dbReference type="InterPro" id="IPR001841">
    <property type="entry name" value="Znf_RING"/>
</dbReference>
<keyword evidence="4" id="KW-1185">Reference proteome</keyword>
<dbReference type="Proteomes" id="UP000799324">
    <property type="component" value="Unassembled WGS sequence"/>
</dbReference>
<organism evidence="3 4">
    <name type="scientific">Lophiostoma macrostomum CBS 122681</name>
    <dbReference type="NCBI Taxonomy" id="1314788"/>
    <lineage>
        <taxon>Eukaryota</taxon>
        <taxon>Fungi</taxon>
        <taxon>Dikarya</taxon>
        <taxon>Ascomycota</taxon>
        <taxon>Pezizomycotina</taxon>
        <taxon>Dothideomycetes</taxon>
        <taxon>Pleosporomycetidae</taxon>
        <taxon>Pleosporales</taxon>
        <taxon>Lophiostomataceae</taxon>
        <taxon>Lophiostoma</taxon>
    </lineage>
</organism>
<sequence>MVDTWLRPLHWWLYPDDEMLPLPPELQFFIQVVTELTKNHILWEDVAPFLVYIWENDMALAGHDAKSITSPANTQEIDDCDTECVICTNTFSRKDSARKTTCEHILGGWCPELWMRETGSPYHCPVCRASLVNDRLMLPEPLRPAYDRFAALLKQMEAIDWKINHCLMTSFSETPSRAFVDFLFELDELGTDSAAALDDLIEQAMALRPLSTRAVEALGRWIEKVRTLFRTKRPSHEEWRTEQFRFLNGGGLAHDL</sequence>